<evidence type="ECO:0000256" key="1">
    <source>
        <dbReference type="SAM" id="MobiDB-lite"/>
    </source>
</evidence>
<sequence length="99" mass="10999">MSASPPRTALSSTTANKSPSKPSSSTDPTVAKTSEQTMGENQAEKDSVKSMEYHRQVLKGKLEDESYVAPSLSTPWLKSKRSERQSTKARPRFQRWILG</sequence>
<accession>A0A8H3IKV5</accession>
<proteinExistence type="predicted"/>
<keyword evidence="3" id="KW-1185">Reference proteome</keyword>
<feature type="compositionally biased region" description="Basic and acidic residues" evidence="1">
    <location>
        <begin position="42"/>
        <end position="51"/>
    </location>
</feature>
<reference evidence="2" key="1">
    <citation type="submission" date="2021-03" db="EMBL/GenBank/DDBJ databases">
        <authorList>
            <person name="Tagirdzhanova G."/>
        </authorList>
    </citation>
    <scope>NUCLEOTIDE SEQUENCE</scope>
</reference>
<name>A0A8H3IKV5_9LECA</name>
<feature type="compositionally biased region" description="Polar residues" evidence="1">
    <location>
        <begin position="31"/>
        <end position="40"/>
    </location>
</feature>
<dbReference type="AlphaFoldDB" id="A0A8H3IKV5"/>
<feature type="region of interest" description="Disordered" evidence="1">
    <location>
        <begin position="1"/>
        <end position="51"/>
    </location>
</feature>
<dbReference type="EMBL" id="CAJPDS010000031">
    <property type="protein sequence ID" value="CAF9922628.1"/>
    <property type="molecule type" value="Genomic_DNA"/>
</dbReference>
<dbReference type="Proteomes" id="UP000664521">
    <property type="component" value="Unassembled WGS sequence"/>
</dbReference>
<protein>
    <submittedName>
        <fullName evidence="2">Uncharacterized protein</fullName>
    </submittedName>
</protein>
<evidence type="ECO:0000313" key="2">
    <source>
        <dbReference type="EMBL" id="CAF9922628.1"/>
    </source>
</evidence>
<comment type="caution">
    <text evidence="2">The sequence shown here is derived from an EMBL/GenBank/DDBJ whole genome shotgun (WGS) entry which is preliminary data.</text>
</comment>
<gene>
    <name evidence="2" type="ORF">HETSPECPRED_005106</name>
</gene>
<dbReference type="OrthoDB" id="5578329at2759"/>
<organism evidence="2 3">
    <name type="scientific">Heterodermia speciosa</name>
    <dbReference type="NCBI Taxonomy" id="116794"/>
    <lineage>
        <taxon>Eukaryota</taxon>
        <taxon>Fungi</taxon>
        <taxon>Dikarya</taxon>
        <taxon>Ascomycota</taxon>
        <taxon>Pezizomycotina</taxon>
        <taxon>Lecanoromycetes</taxon>
        <taxon>OSLEUM clade</taxon>
        <taxon>Lecanoromycetidae</taxon>
        <taxon>Caliciales</taxon>
        <taxon>Physciaceae</taxon>
        <taxon>Heterodermia</taxon>
    </lineage>
</organism>
<evidence type="ECO:0000313" key="3">
    <source>
        <dbReference type="Proteomes" id="UP000664521"/>
    </source>
</evidence>
<feature type="compositionally biased region" description="Low complexity" evidence="1">
    <location>
        <begin position="11"/>
        <end position="29"/>
    </location>
</feature>